<dbReference type="InterPro" id="IPR044094">
    <property type="entry name" value="AtsA-like_MBL-fold"/>
</dbReference>
<comment type="caution">
    <text evidence="5">The sequence shown here is derived from an EMBL/GenBank/DDBJ whole genome shotgun (WGS) entry which is preliminary data.</text>
</comment>
<dbReference type="PANTHER" id="PTHR46018">
    <property type="entry name" value="ZINC PHOSPHODIESTERASE ELAC PROTEIN 1"/>
    <property type="match status" value="1"/>
</dbReference>
<sequence>MTRETKPPASGPLTRRTILRSSALAAGMATVGALSPAVAEAAEPRTTPTDGTELVLLGTGAGPTPSRGRFGISSALVVRGDVYLIDCGLGAVSQYVRSGLDPARLKGIFITHLHADHIADYFTFATFMAPLIMSKTGRVPTVDVYGPPSAGALPARPGAKWVAPHHPTPGLADLTRLSNEAFAYSSNTFIAEGIGFDPATTLRVHEIEVPDVGASPIGDTAPAMKPFPVMRDGNIEVTAILVSHGAVFPSLAYRFETEHGSVVFSGDTTLTPNIPTLAADADLLVHEANDPQWWHDHGASEEFVEHMRETHTDVLDLGTVARQSGVGSLVLSHIGDFQSTADWRRRAHLGARKGGYRGKVTVGEDLMRLTTPGRR</sequence>
<evidence type="ECO:0000313" key="6">
    <source>
        <dbReference type="Proteomes" id="UP000187486"/>
    </source>
</evidence>
<protein>
    <recommendedName>
        <fullName evidence="4">Metallo-beta-lactamase domain-containing protein</fullName>
    </recommendedName>
</protein>
<dbReference type="Pfam" id="PF12706">
    <property type="entry name" value="Lactamase_B_2"/>
    <property type="match status" value="1"/>
</dbReference>
<dbReference type="PROSITE" id="PS51318">
    <property type="entry name" value="TAT"/>
    <property type="match status" value="1"/>
</dbReference>
<gene>
    <name evidence="5" type="ORF">BS329_18850</name>
</gene>
<keyword evidence="6" id="KW-1185">Reference proteome</keyword>
<dbReference type="AlphaFoldDB" id="A0A1R0KRM0"/>
<dbReference type="InterPro" id="IPR006311">
    <property type="entry name" value="TAT_signal"/>
</dbReference>
<dbReference type="EMBL" id="MQUQ01000010">
    <property type="protein sequence ID" value="OLZ50493.1"/>
    <property type="molecule type" value="Genomic_DNA"/>
</dbReference>
<reference evidence="5 6" key="1">
    <citation type="submission" date="2016-01" db="EMBL/GenBank/DDBJ databases">
        <title>Amycolatopsis coloradensis genome sequencing and assembly.</title>
        <authorList>
            <person name="Mayilraj S."/>
        </authorList>
    </citation>
    <scope>NUCLEOTIDE SEQUENCE [LARGE SCALE GENOMIC DNA]</scope>
    <source>
        <strain evidence="5 6">DSM 44225</strain>
    </source>
</reference>
<evidence type="ECO:0000259" key="4">
    <source>
        <dbReference type="Pfam" id="PF12706"/>
    </source>
</evidence>
<evidence type="ECO:0000256" key="3">
    <source>
        <dbReference type="SAM" id="SignalP"/>
    </source>
</evidence>
<dbReference type="InterPro" id="IPR001279">
    <property type="entry name" value="Metallo-B-lactamas"/>
</dbReference>
<name>A0A1R0KRM0_9PSEU</name>
<feature type="signal peptide" evidence="3">
    <location>
        <begin position="1"/>
        <end position="41"/>
    </location>
</feature>
<dbReference type="CDD" id="cd07719">
    <property type="entry name" value="arylsulfatase_AtsA-like_MBL-fold"/>
    <property type="match status" value="1"/>
</dbReference>
<keyword evidence="1" id="KW-0540">Nuclease</keyword>
<dbReference type="Gene3D" id="3.60.15.10">
    <property type="entry name" value="Ribonuclease Z/Hydroxyacylglutathione hydrolase-like"/>
    <property type="match status" value="1"/>
</dbReference>
<evidence type="ECO:0000256" key="1">
    <source>
        <dbReference type="ARBA" id="ARBA00022759"/>
    </source>
</evidence>
<dbReference type="PANTHER" id="PTHR46018:SF2">
    <property type="entry name" value="ZINC PHOSPHODIESTERASE ELAC PROTEIN 1"/>
    <property type="match status" value="1"/>
</dbReference>
<evidence type="ECO:0000256" key="2">
    <source>
        <dbReference type="ARBA" id="ARBA00022801"/>
    </source>
</evidence>
<evidence type="ECO:0000313" key="5">
    <source>
        <dbReference type="EMBL" id="OLZ50493.1"/>
    </source>
</evidence>
<dbReference type="RefSeq" id="WP_076162540.1">
    <property type="nucleotide sequence ID" value="NZ_JBEZVB010000026.1"/>
</dbReference>
<dbReference type="OrthoDB" id="4137979at2"/>
<keyword evidence="2" id="KW-0378">Hydrolase</keyword>
<feature type="domain" description="Metallo-beta-lactamase" evidence="4">
    <location>
        <begin position="83"/>
        <end position="334"/>
    </location>
</feature>
<dbReference type="STRING" id="76021.BS329_18850"/>
<keyword evidence="1" id="KW-0255">Endonuclease</keyword>
<accession>A0A1R0KRM0</accession>
<organism evidence="5 6">
    <name type="scientific">Amycolatopsis coloradensis</name>
    <dbReference type="NCBI Taxonomy" id="76021"/>
    <lineage>
        <taxon>Bacteria</taxon>
        <taxon>Bacillati</taxon>
        <taxon>Actinomycetota</taxon>
        <taxon>Actinomycetes</taxon>
        <taxon>Pseudonocardiales</taxon>
        <taxon>Pseudonocardiaceae</taxon>
        <taxon>Amycolatopsis</taxon>
    </lineage>
</organism>
<dbReference type="Proteomes" id="UP000187486">
    <property type="component" value="Unassembled WGS sequence"/>
</dbReference>
<proteinExistence type="predicted"/>
<dbReference type="SUPFAM" id="SSF56281">
    <property type="entry name" value="Metallo-hydrolase/oxidoreductase"/>
    <property type="match status" value="1"/>
</dbReference>
<keyword evidence="3" id="KW-0732">Signal</keyword>
<dbReference type="GO" id="GO:0042781">
    <property type="term" value="F:3'-tRNA processing endoribonuclease activity"/>
    <property type="evidence" value="ECO:0007669"/>
    <property type="project" value="TreeGrafter"/>
</dbReference>
<dbReference type="InterPro" id="IPR036866">
    <property type="entry name" value="RibonucZ/Hydroxyglut_hydro"/>
</dbReference>
<feature type="chain" id="PRO_5012299945" description="Metallo-beta-lactamase domain-containing protein" evidence="3">
    <location>
        <begin position="42"/>
        <end position="375"/>
    </location>
</feature>